<dbReference type="Pfam" id="PF05699">
    <property type="entry name" value="Dimer_Tnp_hAT"/>
    <property type="match status" value="1"/>
</dbReference>
<accession>A0AAN7FG33</accession>
<organism evidence="2 3">
    <name type="scientific">Quercus rubra</name>
    <name type="common">Northern red oak</name>
    <name type="synonym">Quercus borealis</name>
    <dbReference type="NCBI Taxonomy" id="3512"/>
    <lineage>
        <taxon>Eukaryota</taxon>
        <taxon>Viridiplantae</taxon>
        <taxon>Streptophyta</taxon>
        <taxon>Embryophyta</taxon>
        <taxon>Tracheophyta</taxon>
        <taxon>Spermatophyta</taxon>
        <taxon>Magnoliopsida</taxon>
        <taxon>eudicotyledons</taxon>
        <taxon>Gunneridae</taxon>
        <taxon>Pentapetalae</taxon>
        <taxon>rosids</taxon>
        <taxon>fabids</taxon>
        <taxon>Fagales</taxon>
        <taxon>Fagaceae</taxon>
        <taxon>Quercus</taxon>
    </lineage>
</organism>
<dbReference type="PANTHER" id="PTHR11697:SF231">
    <property type="entry name" value="TTF-TYPE DOMAIN-CONTAINING PROTEIN"/>
    <property type="match status" value="1"/>
</dbReference>
<dbReference type="InterPro" id="IPR055298">
    <property type="entry name" value="AtLOH3-like"/>
</dbReference>
<keyword evidence="3" id="KW-1185">Reference proteome</keyword>
<proteinExistence type="predicted"/>
<dbReference type="InterPro" id="IPR006580">
    <property type="entry name" value="Znf_TTF"/>
</dbReference>
<protein>
    <recommendedName>
        <fullName evidence="1">TTF-type domain-containing protein</fullName>
    </recommendedName>
</protein>
<dbReference type="AlphaFoldDB" id="A0AAN7FG33"/>
<gene>
    <name evidence="2" type="ORF">RGQ29_021029</name>
</gene>
<sequence>MKKSTTIFDFFKRKISNDLEANTSGATLPTTNVEENLDVPIEENLDVPIEENPNEPVEENLDVPIEQNSQTKFQKVDMSSLQLELDPGLHEIRRRYIKLGPYQPRFKKFNKSEKVRSFQGSWYEDDRFKPWLEYSPKKDAAFCLPCFLFHKPTGHDGQNAFTVNGFKSWKKVKNGESCSFILHMGKDLNSTHRIAHKAYTVVSNFISEQIANNRIRLKASIDVVRHLSLQTIAFRGRDESSISTNQGNFLMTLDLMVGYNNDIVEIMAKAPKNATYTSPQIQKEILHVISTKVKKAIRQEIGDAKFCILVDEARDESMKEQMAVVLRYVDINGFMRERFFGIVHVVDTTTVTLKKEIYYLFSNYCLDIQNIRGQGYDSASNMRGEWNGLQALILNDCPYAYYIHCFAHRLQLALVGASKAVVPLNRFFTKLILVINNIRASCKHIEQLKIARAFDIAYLIDIEELETGKGLNQMVTLQQPGDTRWSSHYKSVSNLIKLFSPTCEVLLKIMDEGNSSQKVEVESAYEVLISFEFVFILHFVNETMEITDKLCQALQNQSQDILNAMHLVSSTKKLIQQFRDEKWDDLLATVISFCKERGLDVPNMNARYDFRNEHYYKVDIFNAGIDSQLQELNHRFNNFYPIDFTDDEKNDLKKELDLYKYDVVQQLGFKNLKNISELVVKLVLTLPVSTATTERAFSVMNVIKTDLRNKMEDEFLSDTMMLFIERDIAVTISTDSIIDDFEDLKRWRVPFS</sequence>
<comment type="caution">
    <text evidence="2">The sequence shown here is derived from an EMBL/GenBank/DDBJ whole genome shotgun (WGS) entry which is preliminary data.</text>
</comment>
<dbReference type="SMART" id="SM00597">
    <property type="entry name" value="ZnF_TTF"/>
    <property type="match status" value="1"/>
</dbReference>
<dbReference type="GO" id="GO:0046983">
    <property type="term" value="F:protein dimerization activity"/>
    <property type="evidence" value="ECO:0007669"/>
    <property type="project" value="InterPro"/>
</dbReference>
<evidence type="ECO:0000259" key="1">
    <source>
        <dbReference type="SMART" id="SM00597"/>
    </source>
</evidence>
<feature type="domain" description="TTF-type" evidence="1">
    <location>
        <begin position="114"/>
        <end position="223"/>
    </location>
</feature>
<dbReference type="Pfam" id="PF14291">
    <property type="entry name" value="DUF4371"/>
    <property type="match status" value="1"/>
</dbReference>
<dbReference type="InterPro" id="IPR012337">
    <property type="entry name" value="RNaseH-like_sf"/>
</dbReference>
<name>A0AAN7FG33_QUERU</name>
<evidence type="ECO:0000313" key="2">
    <source>
        <dbReference type="EMBL" id="KAK4590691.1"/>
    </source>
</evidence>
<dbReference type="SUPFAM" id="SSF53098">
    <property type="entry name" value="Ribonuclease H-like"/>
    <property type="match status" value="1"/>
</dbReference>
<reference evidence="2 3" key="1">
    <citation type="journal article" date="2023" name="G3 (Bethesda)">
        <title>A haplotype-resolved chromosome-scale genome for Quercus rubra L. provides insights into the genetics of adaptive traits for red oak species.</title>
        <authorList>
            <person name="Kapoor B."/>
            <person name="Jenkins J."/>
            <person name="Schmutz J."/>
            <person name="Zhebentyayeva T."/>
            <person name="Kuelheim C."/>
            <person name="Coggeshall M."/>
            <person name="Heim C."/>
            <person name="Lasky J.R."/>
            <person name="Leites L."/>
            <person name="Islam-Faridi N."/>
            <person name="Romero-Severson J."/>
            <person name="DeLeo V.L."/>
            <person name="Lucas S.M."/>
            <person name="Lazic D."/>
            <person name="Gailing O."/>
            <person name="Carlson J."/>
            <person name="Staton M."/>
        </authorList>
    </citation>
    <scope>NUCLEOTIDE SEQUENCE [LARGE SCALE GENOMIC DNA]</scope>
    <source>
        <strain evidence="2">Pseudo-F2</strain>
    </source>
</reference>
<dbReference type="Proteomes" id="UP001324115">
    <property type="component" value="Unassembled WGS sequence"/>
</dbReference>
<evidence type="ECO:0000313" key="3">
    <source>
        <dbReference type="Proteomes" id="UP001324115"/>
    </source>
</evidence>
<dbReference type="InterPro" id="IPR025398">
    <property type="entry name" value="DUF4371"/>
</dbReference>
<dbReference type="EMBL" id="JAXUIC010000005">
    <property type="protein sequence ID" value="KAK4590691.1"/>
    <property type="molecule type" value="Genomic_DNA"/>
</dbReference>
<dbReference type="InterPro" id="IPR008906">
    <property type="entry name" value="HATC_C_dom"/>
</dbReference>
<dbReference type="PANTHER" id="PTHR11697">
    <property type="entry name" value="GENERAL TRANSCRIPTION FACTOR 2-RELATED ZINC FINGER PROTEIN"/>
    <property type="match status" value="1"/>
</dbReference>